<keyword evidence="2" id="KW-1185">Reference proteome</keyword>
<sequence>MNTFLLILLFIAISFLDYRKLMQEKKVKVIVIYTGILGIAFILSELHLLEKKLIGLNQIVAYIMRIFV</sequence>
<comment type="caution">
    <text evidence="1">The sequence shown here is derived from an EMBL/GenBank/DDBJ whole genome shotgun (WGS) entry which is preliminary data.</text>
</comment>
<gene>
    <name evidence="1" type="ORF">WMO40_02030</name>
</gene>
<dbReference type="Proteomes" id="UP001439875">
    <property type="component" value="Unassembled WGS sequence"/>
</dbReference>
<organism evidence="1 2">
    <name type="scientific">Robertmurraya yapensis</name>
    <name type="common">ex Hitch et al 2024</name>
    <dbReference type="NCBI Taxonomy" id="3133160"/>
    <lineage>
        <taxon>Bacteria</taxon>
        <taxon>Bacillati</taxon>
        <taxon>Bacillota</taxon>
        <taxon>Bacilli</taxon>
        <taxon>Bacillales</taxon>
        <taxon>Bacillaceae</taxon>
        <taxon>Robertmurraya</taxon>
    </lineage>
</organism>
<proteinExistence type="predicted"/>
<protein>
    <submittedName>
        <fullName evidence="1">Uncharacterized protein</fullName>
    </submittedName>
</protein>
<dbReference type="EMBL" id="JBBMEW010000001">
    <property type="protein sequence ID" value="MEQ2525466.1"/>
    <property type="molecule type" value="Genomic_DNA"/>
</dbReference>
<evidence type="ECO:0000313" key="1">
    <source>
        <dbReference type="EMBL" id="MEQ2525466.1"/>
    </source>
</evidence>
<reference evidence="1" key="1">
    <citation type="submission" date="2024-03" db="EMBL/GenBank/DDBJ databases">
        <title>Human intestinal bacterial collection.</title>
        <authorList>
            <person name="Pauvert C."/>
            <person name="Hitch T.C.A."/>
            <person name="Clavel T."/>
        </authorList>
    </citation>
    <scope>NUCLEOTIDE SEQUENCE</scope>
    <source>
        <strain evidence="1">CLA-AA-H227</strain>
    </source>
</reference>
<name>A0ACC6S608_9BACI</name>
<accession>A0ACC6S608</accession>
<evidence type="ECO:0000313" key="2">
    <source>
        <dbReference type="Proteomes" id="UP001439875"/>
    </source>
</evidence>